<dbReference type="InterPro" id="IPR031709">
    <property type="entry name" value="PutAbiC"/>
</dbReference>
<evidence type="ECO:0000256" key="1">
    <source>
        <dbReference type="SAM" id="Phobius"/>
    </source>
</evidence>
<keyword evidence="1" id="KW-1133">Transmembrane helix</keyword>
<dbReference type="AlphaFoldDB" id="A0A0D7WAF5"/>
<gene>
    <name evidence="2" type="ORF">PW52_05795</name>
</gene>
<keyword evidence="3" id="KW-1185">Reference proteome</keyword>
<dbReference type="Proteomes" id="UP000032578">
    <property type="component" value="Unassembled WGS sequence"/>
</dbReference>
<organism evidence="2 3">
    <name type="scientific">Neotamlana sedimentorum</name>
    <dbReference type="NCBI Taxonomy" id="1435349"/>
    <lineage>
        <taxon>Bacteria</taxon>
        <taxon>Pseudomonadati</taxon>
        <taxon>Bacteroidota</taxon>
        <taxon>Flavobacteriia</taxon>
        <taxon>Flavobacteriales</taxon>
        <taxon>Flavobacteriaceae</taxon>
        <taxon>Neotamlana</taxon>
    </lineage>
</organism>
<feature type="transmembrane region" description="Helical" evidence="1">
    <location>
        <begin position="55"/>
        <end position="76"/>
    </location>
</feature>
<reference evidence="2 3" key="1">
    <citation type="submission" date="2014-11" db="EMBL/GenBank/DDBJ databases">
        <title>Tamlana sedimentorum sp. nov., isolated from shallow sand sediments of the Sea of Japan.</title>
        <authorList>
            <person name="Romanenko L.A."/>
        </authorList>
    </citation>
    <scope>NUCLEOTIDE SEQUENCE [LARGE SCALE GENOMIC DNA]</scope>
    <source>
        <strain evidence="2 3">JCM 19808</strain>
    </source>
</reference>
<dbReference type="PATRIC" id="fig|1435349.4.peg.2116"/>
<dbReference type="EMBL" id="JTDW01000004">
    <property type="protein sequence ID" value="KJD36121.1"/>
    <property type="molecule type" value="Genomic_DNA"/>
</dbReference>
<protein>
    <recommendedName>
        <fullName evidence="4">Phage abortive infection protein</fullName>
    </recommendedName>
</protein>
<dbReference type="OrthoDB" id="6678638at2"/>
<evidence type="ECO:0000313" key="3">
    <source>
        <dbReference type="Proteomes" id="UP000032578"/>
    </source>
</evidence>
<sequence>METTPKQDKNKTLKIIIIPSIIALIFAISLFLWKRNFFDFDSTVDAGMLGTLGDFIGGVIGSIWALVGVVLFYLALKEQRRDIATNQKALAKQIEALEIQTNEFKLQKDELIESRKVFIEQSKTLKKQQFESTFFSMLKMYSDNIRILNSRYSNGEDYFIEFIKKLSSKVKISNEPLINHKETLKAYNELFFNCKDDISHYFRIVYRLVKFIDNSTMSEDDKKMYSKILRSQFSEKELLMLYYNSYTVFGTKFYPLILKYNLLKHLPSDSKIEFKNLVCSKVKMDFNRLLFIQELSNYLKSYFKEFKQLMKQEVINEEDFPFERSVKTEDSSMIIHVIADELTEIKISFFNIKNDIIKDKYDLDLNKFQEYVLHHLYHKFVFTTYNDSEELNFNISENLDSNNVKYLITSNKGVSL</sequence>
<keyword evidence="1" id="KW-0472">Membrane</keyword>
<keyword evidence="1" id="KW-0812">Transmembrane</keyword>
<evidence type="ECO:0000313" key="2">
    <source>
        <dbReference type="EMBL" id="KJD36121.1"/>
    </source>
</evidence>
<dbReference type="RefSeq" id="WP_044631981.1">
    <property type="nucleotide sequence ID" value="NZ_JTDW01000004.1"/>
</dbReference>
<comment type="caution">
    <text evidence="2">The sequence shown here is derived from an EMBL/GenBank/DDBJ whole genome shotgun (WGS) entry which is preliminary data.</text>
</comment>
<proteinExistence type="predicted"/>
<evidence type="ECO:0008006" key="4">
    <source>
        <dbReference type="Google" id="ProtNLM"/>
    </source>
</evidence>
<feature type="transmembrane region" description="Helical" evidence="1">
    <location>
        <begin position="12"/>
        <end position="33"/>
    </location>
</feature>
<name>A0A0D7WAF5_9FLAO</name>
<dbReference type="Pfam" id="PF16872">
    <property type="entry name" value="putAbiC"/>
    <property type="match status" value="1"/>
</dbReference>
<accession>A0A0D7WAF5</accession>